<feature type="domain" description="VWFA" evidence="2">
    <location>
        <begin position="41"/>
        <end position="224"/>
    </location>
</feature>
<dbReference type="InterPro" id="IPR002035">
    <property type="entry name" value="VWF_A"/>
</dbReference>
<dbReference type="EMBL" id="JADBEB010000001">
    <property type="protein sequence ID" value="MBE1491918.1"/>
    <property type="molecule type" value="Genomic_DNA"/>
</dbReference>
<dbReference type="SUPFAM" id="SSF53300">
    <property type="entry name" value="vWA-like"/>
    <property type="match status" value="1"/>
</dbReference>
<comment type="caution">
    <text evidence="3">The sequence shown here is derived from an EMBL/GenBank/DDBJ whole genome shotgun (WGS) entry which is preliminary data.</text>
</comment>
<dbReference type="Gene3D" id="3.40.50.410">
    <property type="entry name" value="von Willebrand factor, type A domain"/>
    <property type="match status" value="1"/>
</dbReference>
<dbReference type="Pfam" id="PF13519">
    <property type="entry name" value="VWA_2"/>
    <property type="match status" value="1"/>
</dbReference>
<evidence type="ECO:0000259" key="2">
    <source>
        <dbReference type="PROSITE" id="PS50234"/>
    </source>
</evidence>
<dbReference type="CDD" id="cd00198">
    <property type="entry name" value="vWFA"/>
    <property type="match status" value="1"/>
</dbReference>
<gene>
    <name evidence="3" type="ORF">H4W31_007556</name>
</gene>
<keyword evidence="1" id="KW-1133">Transmembrane helix</keyword>
<proteinExistence type="predicted"/>
<evidence type="ECO:0000256" key="1">
    <source>
        <dbReference type="SAM" id="Phobius"/>
    </source>
</evidence>
<dbReference type="Proteomes" id="UP000649753">
    <property type="component" value="Unassembled WGS sequence"/>
</dbReference>
<dbReference type="InterPro" id="IPR036465">
    <property type="entry name" value="vWFA_dom_sf"/>
</dbReference>
<dbReference type="SMART" id="SM00327">
    <property type="entry name" value="VWA"/>
    <property type="match status" value="1"/>
</dbReference>
<organism evidence="3 4">
    <name type="scientific">Plantactinospora soyae</name>
    <dbReference type="NCBI Taxonomy" id="1544732"/>
    <lineage>
        <taxon>Bacteria</taxon>
        <taxon>Bacillati</taxon>
        <taxon>Actinomycetota</taxon>
        <taxon>Actinomycetes</taxon>
        <taxon>Micromonosporales</taxon>
        <taxon>Micromonosporaceae</taxon>
        <taxon>Plantactinospora</taxon>
    </lineage>
</organism>
<keyword evidence="4" id="KW-1185">Reference proteome</keyword>
<sequence length="501" mass="51982">MPGVFGAPVPAALGAPVPGRADPAATERIYEQLGVQEVAADYVVLVDVSGSLRTGNLYAALKTGLRNLFAALAPKDEVTVVTFAERAVQVWRQPAGESPDAIVAKLPPVANGAYTDIGLALESAVRVLRRPEAPSIGTVILLTDGRHDPKPGSRYPVESGYAWNQLTKAAGGLEKDALSAYAIPLAGGTSAHLLKKVFGTRASVLPTTNPDQIGARLAEPKQRVRAAKAQELLAGDLARNVSVQWPGQLGRLDAGSNELTATLRSQNDHLPLTVTDLAVGTTCGATVTSTLDGDPVELPPGGSAPVRLTVDWNPGDRSWKPSEVVRQQCALTLTGRVGTPWAAFLADELGASAKLTSTLAGPDGAASLRAQQGRPGWWQLGAGLLLLLVALAALLRWHRLHPVLSGVLTATATGGSRGSGSVNGGSVTLHGRRMTISAATLGIPGSGTARGRRPTARSGRTDLEIAYSRDGSTDAREVKVCPAGGSATVGDIRFEWRAGGR</sequence>
<feature type="transmembrane region" description="Helical" evidence="1">
    <location>
        <begin position="376"/>
        <end position="395"/>
    </location>
</feature>
<name>A0A927MHS6_9ACTN</name>
<keyword evidence="1" id="KW-0472">Membrane</keyword>
<dbReference type="AlphaFoldDB" id="A0A927MHS6"/>
<evidence type="ECO:0000313" key="3">
    <source>
        <dbReference type="EMBL" id="MBE1491918.1"/>
    </source>
</evidence>
<evidence type="ECO:0000313" key="4">
    <source>
        <dbReference type="Proteomes" id="UP000649753"/>
    </source>
</evidence>
<protein>
    <recommendedName>
        <fullName evidence="2">VWFA domain-containing protein</fullName>
    </recommendedName>
</protein>
<dbReference type="RefSeq" id="WP_192770902.1">
    <property type="nucleotide sequence ID" value="NZ_JADBEB010000001.1"/>
</dbReference>
<reference evidence="3" key="1">
    <citation type="submission" date="2020-10" db="EMBL/GenBank/DDBJ databases">
        <title>Sequencing the genomes of 1000 actinobacteria strains.</title>
        <authorList>
            <person name="Klenk H.-P."/>
        </authorList>
    </citation>
    <scope>NUCLEOTIDE SEQUENCE</scope>
    <source>
        <strain evidence="3">DSM 46832</strain>
    </source>
</reference>
<keyword evidence="1" id="KW-0812">Transmembrane</keyword>
<dbReference type="PROSITE" id="PS50234">
    <property type="entry name" value="VWFA"/>
    <property type="match status" value="1"/>
</dbReference>
<accession>A0A927MHS6</accession>